<dbReference type="GO" id="GO:0031419">
    <property type="term" value="F:cobalamin binding"/>
    <property type="evidence" value="ECO:0007669"/>
    <property type="project" value="InterPro"/>
</dbReference>
<dbReference type="InterPro" id="IPR006158">
    <property type="entry name" value="Cobalamin-bd"/>
</dbReference>
<dbReference type="PANTHER" id="PTHR45833:SF1">
    <property type="entry name" value="METHIONINE SYNTHASE"/>
    <property type="match status" value="1"/>
</dbReference>
<proteinExistence type="predicted"/>
<dbReference type="Gene3D" id="3.40.50.280">
    <property type="entry name" value="Cobalamin-binding domain"/>
    <property type="match status" value="1"/>
</dbReference>
<evidence type="ECO:0000313" key="5">
    <source>
        <dbReference type="Proteomes" id="UP000249304"/>
    </source>
</evidence>
<dbReference type="GO" id="GO:0008705">
    <property type="term" value="F:methionine synthase activity"/>
    <property type="evidence" value="ECO:0007669"/>
    <property type="project" value="TreeGrafter"/>
</dbReference>
<dbReference type="AlphaFoldDB" id="A0A2W2D2X9"/>
<dbReference type="GO" id="GO:0046872">
    <property type="term" value="F:metal ion binding"/>
    <property type="evidence" value="ECO:0007669"/>
    <property type="project" value="UniProtKB-KW"/>
</dbReference>
<dbReference type="Proteomes" id="UP000249304">
    <property type="component" value="Unassembled WGS sequence"/>
</dbReference>
<dbReference type="OrthoDB" id="3782345at2"/>
<evidence type="ECO:0000256" key="1">
    <source>
        <dbReference type="ARBA" id="ARBA00022723"/>
    </source>
</evidence>
<dbReference type="CDD" id="cd02065">
    <property type="entry name" value="B12-binding_like"/>
    <property type="match status" value="1"/>
</dbReference>
<comment type="caution">
    <text evidence="4">The sequence shown here is derived from an EMBL/GenBank/DDBJ whole genome shotgun (WGS) entry which is preliminary data.</text>
</comment>
<keyword evidence="2" id="KW-0170">Cobalt</keyword>
<name>A0A2W2D2X9_9ACTN</name>
<evidence type="ECO:0000313" key="4">
    <source>
        <dbReference type="EMBL" id="PZG06422.1"/>
    </source>
</evidence>
<keyword evidence="5" id="KW-1185">Reference proteome</keyword>
<dbReference type="InterPro" id="IPR050554">
    <property type="entry name" value="Met_Synthase/Corrinoid"/>
</dbReference>
<accession>A0A2W2D2X9</accession>
<dbReference type="PANTHER" id="PTHR45833">
    <property type="entry name" value="METHIONINE SYNTHASE"/>
    <property type="match status" value="1"/>
</dbReference>
<dbReference type="EMBL" id="POUD01000328">
    <property type="protein sequence ID" value="PZG06422.1"/>
    <property type="molecule type" value="Genomic_DNA"/>
</dbReference>
<dbReference type="Pfam" id="PF02607">
    <property type="entry name" value="B12-binding_2"/>
    <property type="match status" value="1"/>
</dbReference>
<dbReference type="Pfam" id="PF02310">
    <property type="entry name" value="B12-binding"/>
    <property type="match status" value="1"/>
</dbReference>
<protein>
    <submittedName>
        <fullName evidence="4">Cobalamin-binding protein</fullName>
    </submittedName>
</protein>
<gene>
    <name evidence="4" type="ORF">C1J01_42390</name>
</gene>
<feature type="domain" description="B12-binding" evidence="3">
    <location>
        <begin position="95"/>
        <end position="225"/>
    </location>
</feature>
<keyword evidence="1" id="KW-0479">Metal-binding</keyword>
<reference evidence="4 5" key="1">
    <citation type="submission" date="2018-01" db="EMBL/GenBank/DDBJ databases">
        <title>Draft genome sequence of Nonomuraea sp. KC333.</title>
        <authorList>
            <person name="Sahin N."/>
            <person name="Saygin H."/>
            <person name="Ay H."/>
        </authorList>
    </citation>
    <scope>NUCLEOTIDE SEQUENCE [LARGE SCALE GENOMIC DNA]</scope>
    <source>
        <strain evidence="4 5">KC333</strain>
    </source>
</reference>
<dbReference type="SUPFAM" id="SSF52242">
    <property type="entry name" value="Cobalamin (vitamin B12)-binding domain"/>
    <property type="match status" value="1"/>
</dbReference>
<dbReference type="InterPro" id="IPR003759">
    <property type="entry name" value="Cbl-bd_cap"/>
</dbReference>
<dbReference type="GO" id="GO:0046653">
    <property type="term" value="P:tetrahydrofolate metabolic process"/>
    <property type="evidence" value="ECO:0007669"/>
    <property type="project" value="TreeGrafter"/>
</dbReference>
<dbReference type="GO" id="GO:0005829">
    <property type="term" value="C:cytosol"/>
    <property type="evidence" value="ECO:0007669"/>
    <property type="project" value="TreeGrafter"/>
</dbReference>
<dbReference type="RefSeq" id="WP_111184699.1">
    <property type="nucleotide sequence ID" value="NZ_POUD01000328.1"/>
</dbReference>
<dbReference type="GO" id="GO:0050667">
    <property type="term" value="P:homocysteine metabolic process"/>
    <property type="evidence" value="ECO:0007669"/>
    <property type="project" value="TreeGrafter"/>
</dbReference>
<dbReference type="InterPro" id="IPR036724">
    <property type="entry name" value="Cobalamin-bd_sf"/>
</dbReference>
<organism evidence="4 5">
    <name type="scientific">Nonomuraea aridisoli</name>
    <dbReference type="NCBI Taxonomy" id="2070368"/>
    <lineage>
        <taxon>Bacteria</taxon>
        <taxon>Bacillati</taxon>
        <taxon>Actinomycetota</taxon>
        <taxon>Actinomycetes</taxon>
        <taxon>Streptosporangiales</taxon>
        <taxon>Streptosporangiaceae</taxon>
        <taxon>Nonomuraea</taxon>
    </lineage>
</organism>
<dbReference type="PROSITE" id="PS51332">
    <property type="entry name" value="B12_BINDING"/>
    <property type="match status" value="1"/>
</dbReference>
<evidence type="ECO:0000259" key="3">
    <source>
        <dbReference type="PROSITE" id="PS51332"/>
    </source>
</evidence>
<sequence>MRIDERAEALWAAAIAGDEDAAADVVLAALDAGVPMESVLLDVVAAVQARAGREWADNRITVAQEHTATAVNDRVLAVLAHHPSARDDRRDAPARGRVVVACVDGEWHAFPARLLAEVLRLRGWRVDYLGAQVPAPHLIGHLHRTNPDAVALSSSLAVRLPAAHAAITACQSTGVPVLAGGAAFGPDGRYARLLGADAWAPDACAAADLLASGPLPRRSGGEPPHLAGHEYDVLTEQAADLVRGVMGELGRRVPQMTGYTEEQLARTAEDIAYIVEFLRAALYVSDPELFTSFVAWMAGVLTSRGVPTRALSTGLRTLAARLTDLPGARDMLERAQATLRADAR</sequence>
<evidence type="ECO:0000256" key="2">
    <source>
        <dbReference type="ARBA" id="ARBA00023285"/>
    </source>
</evidence>
<dbReference type="Gene3D" id="1.10.1240.10">
    <property type="entry name" value="Methionine synthase domain"/>
    <property type="match status" value="1"/>
</dbReference>
<dbReference type="InterPro" id="IPR036594">
    <property type="entry name" value="Meth_synthase_dom"/>
</dbReference>